<evidence type="ECO:0000313" key="2">
    <source>
        <dbReference type="EMBL" id="KAI0512377.1"/>
    </source>
</evidence>
<accession>A0A8T3BJE5</accession>
<comment type="caution">
    <text evidence="2">The sequence shown here is derived from an EMBL/GenBank/DDBJ whole genome shotgun (WGS) entry which is preliminary data.</text>
</comment>
<evidence type="ECO:0000313" key="3">
    <source>
        <dbReference type="Proteomes" id="UP000829196"/>
    </source>
</evidence>
<dbReference type="EMBL" id="JAGYWB010000009">
    <property type="protein sequence ID" value="KAI0512377.1"/>
    <property type="molecule type" value="Genomic_DNA"/>
</dbReference>
<protein>
    <submittedName>
        <fullName evidence="2">Uncharacterized protein</fullName>
    </submittedName>
</protein>
<reference evidence="2" key="1">
    <citation type="journal article" date="2022" name="Front. Genet.">
        <title>Chromosome-Scale Assembly of the Dendrobium nobile Genome Provides Insights Into the Molecular Mechanism of the Biosynthesis of the Medicinal Active Ingredient of Dendrobium.</title>
        <authorList>
            <person name="Xu Q."/>
            <person name="Niu S.-C."/>
            <person name="Li K.-L."/>
            <person name="Zheng P.-J."/>
            <person name="Zhang X.-J."/>
            <person name="Jia Y."/>
            <person name="Liu Y."/>
            <person name="Niu Y.-X."/>
            <person name="Yu L.-H."/>
            <person name="Chen D.-F."/>
            <person name="Zhang G.-Q."/>
        </authorList>
    </citation>
    <scope>NUCLEOTIDE SEQUENCE</scope>
    <source>
        <tissue evidence="2">Leaf</tissue>
    </source>
</reference>
<keyword evidence="3" id="KW-1185">Reference proteome</keyword>
<feature type="region of interest" description="Disordered" evidence="1">
    <location>
        <begin position="59"/>
        <end position="86"/>
    </location>
</feature>
<proteinExistence type="predicted"/>
<name>A0A8T3BJE5_DENNO</name>
<sequence>MAGRKVKILEGELGQLKADFEQKMTYFQSQIASVNEKMEEKFAVVKDLLKKLLEAKTKPVTLEAKETTGGNGRDENPNTSRGKEKP</sequence>
<feature type="compositionally biased region" description="Basic and acidic residues" evidence="1">
    <location>
        <begin position="72"/>
        <end position="86"/>
    </location>
</feature>
<gene>
    <name evidence="2" type="ORF">KFK09_013016</name>
</gene>
<dbReference type="Proteomes" id="UP000829196">
    <property type="component" value="Unassembled WGS sequence"/>
</dbReference>
<evidence type="ECO:0000256" key="1">
    <source>
        <dbReference type="SAM" id="MobiDB-lite"/>
    </source>
</evidence>
<dbReference type="SMR" id="A0A8T3BJE5"/>
<organism evidence="2 3">
    <name type="scientific">Dendrobium nobile</name>
    <name type="common">Orchid</name>
    <dbReference type="NCBI Taxonomy" id="94219"/>
    <lineage>
        <taxon>Eukaryota</taxon>
        <taxon>Viridiplantae</taxon>
        <taxon>Streptophyta</taxon>
        <taxon>Embryophyta</taxon>
        <taxon>Tracheophyta</taxon>
        <taxon>Spermatophyta</taxon>
        <taxon>Magnoliopsida</taxon>
        <taxon>Liliopsida</taxon>
        <taxon>Asparagales</taxon>
        <taxon>Orchidaceae</taxon>
        <taxon>Epidendroideae</taxon>
        <taxon>Malaxideae</taxon>
        <taxon>Dendrobiinae</taxon>
        <taxon>Dendrobium</taxon>
    </lineage>
</organism>
<dbReference type="AlphaFoldDB" id="A0A8T3BJE5"/>